<evidence type="ECO:0000256" key="1">
    <source>
        <dbReference type="SAM" id="MobiDB-lite"/>
    </source>
</evidence>
<feature type="compositionally biased region" description="Low complexity" evidence="1">
    <location>
        <begin position="265"/>
        <end position="276"/>
    </location>
</feature>
<accession>A0AA43QPH8</accession>
<evidence type="ECO:0000313" key="3">
    <source>
        <dbReference type="Proteomes" id="UP001161017"/>
    </source>
</evidence>
<feature type="compositionally biased region" description="Polar residues" evidence="1">
    <location>
        <begin position="134"/>
        <end position="143"/>
    </location>
</feature>
<reference evidence="2" key="1">
    <citation type="journal article" date="2023" name="Genome Biol. Evol.">
        <title>First Whole Genome Sequence and Flow Cytometry Genome Size Data for the Lichen-Forming Fungus Ramalina farinacea (Ascomycota).</title>
        <authorList>
            <person name="Llewellyn T."/>
            <person name="Mian S."/>
            <person name="Hill R."/>
            <person name="Leitch I.J."/>
            <person name="Gaya E."/>
        </authorList>
    </citation>
    <scope>NUCLEOTIDE SEQUENCE</scope>
    <source>
        <strain evidence="2">LIQ254RAFAR</strain>
    </source>
</reference>
<proteinExistence type="predicted"/>
<feature type="compositionally biased region" description="Polar residues" evidence="1">
    <location>
        <begin position="81"/>
        <end position="93"/>
    </location>
</feature>
<feature type="compositionally biased region" description="Basic residues" evidence="1">
    <location>
        <begin position="551"/>
        <end position="562"/>
    </location>
</feature>
<name>A0AA43QPH8_9LECA</name>
<feature type="region of interest" description="Disordered" evidence="1">
    <location>
        <begin position="196"/>
        <end position="251"/>
    </location>
</feature>
<feature type="compositionally biased region" description="Pro residues" evidence="1">
    <location>
        <begin position="34"/>
        <end position="55"/>
    </location>
</feature>
<feature type="region of interest" description="Disordered" evidence="1">
    <location>
        <begin position="474"/>
        <end position="563"/>
    </location>
</feature>
<dbReference type="AlphaFoldDB" id="A0AA43QPH8"/>
<feature type="compositionally biased region" description="Polar residues" evidence="1">
    <location>
        <begin position="323"/>
        <end position="335"/>
    </location>
</feature>
<feature type="region of interest" description="Disordered" evidence="1">
    <location>
        <begin position="420"/>
        <end position="459"/>
    </location>
</feature>
<feature type="compositionally biased region" description="Polar residues" evidence="1">
    <location>
        <begin position="422"/>
        <end position="439"/>
    </location>
</feature>
<feature type="compositionally biased region" description="Acidic residues" evidence="1">
    <location>
        <begin position="530"/>
        <end position="544"/>
    </location>
</feature>
<feature type="compositionally biased region" description="Polar residues" evidence="1">
    <location>
        <begin position="361"/>
        <end position="377"/>
    </location>
</feature>
<gene>
    <name evidence="2" type="ORF">OHK93_008002</name>
</gene>
<feature type="region of interest" description="Disordered" evidence="1">
    <location>
        <begin position="26"/>
        <end position="154"/>
    </location>
</feature>
<feature type="region of interest" description="Disordered" evidence="1">
    <location>
        <begin position="265"/>
        <end position="377"/>
    </location>
</feature>
<dbReference type="Proteomes" id="UP001161017">
    <property type="component" value="Unassembled WGS sequence"/>
</dbReference>
<evidence type="ECO:0000313" key="2">
    <source>
        <dbReference type="EMBL" id="MDI1488726.1"/>
    </source>
</evidence>
<sequence>MPSLKRPNAPQRLPTSAIEGSAFLRIRHESTKAPPSPLPWPTPLPLPPYQTPPLSPTAVANPSRNDPRSQETGSRGARAFINSTPTDYTSLTAHTLRRAPYDTPSPISPGTKFFLQPNSANLDPRKASSPAAIPTSQSPVQQRASHKLVSRGVKSEAVPKPVLEDLGSEGIPTVTALGSIAPGVTSDVVWMAARPKSNESLQSGQTSTRSSRSSLGAKTRKLLNSPKLRISKEVTKDGDPPREARKGFMWQHESSGHWLEIRIGKTGRSGSRSGSTPQDLTPVTELSPVTPPAQRVLSPNPISPPNSRRSPRPDKFAALSGIGQETPSTVVSQPESPSPVRREGLYDRTKRRLGLRRKTANPLSTYHHGNSRTKTTDVLNRTASALRLISLKQHTPPADSTSSSALSMATHPATFPIRQRHNNLSSNLQRHDSTSSSIRSLMMGKPPPGTPAERETYTGSDQQQYFRVELTEPGAPTFLPSEARRINTPPSGKHKGPGFFFDYTAPVDAPPFERRPTTDKYGGSASLFSDDNDNDSDKENDDNDSSSLHPTVKKHNHKKSRRVSVTEWYRVKLNAIDAETPREQTRMAFVEEVPDHLPNSPLCPRNPKHKSGGRGVCAMHGRQEGGTPTEGRTPLPLLLSSIVFGGGRDGMAEVEEQVHRLEY</sequence>
<feature type="compositionally biased region" description="Basic and acidic residues" evidence="1">
    <location>
        <begin position="230"/>
        <end position="246"/>
    </location>
</feature>
<organism evidence="2 3">
    <name type="scientific">Ramalina farinacea</name>
    <dbReference type="NCBI Taxonomy" id="258253"/>
    <lineage>
        <taxon>Eukaryota</taxon>
        <taxon>Fungi</taxon>
        <taxon>Dikarya</taxon>
        <taxon>Ascomycota</taxon>
        <taxon>Pezizomycotina</taxon>
        <taxon>Lecanoromycetes</taxon>
        <taxon>OSLEUM clade</taxon>
        <taxon>Lecanoromycetidae</taxon>
        <taxon>Lecanorales</taxon>
        <taxon>Lecanorineae</taxon>
        <taxon>Ramalinaceae</taxon>
        <taxon>Ramalina</taxon>
    </lineage>
</organism>
<comment type="caution">
    <text evidence="2">The sequence shown here is derived from an EMBL/GenBank/DDBJ whole genome shotgun (WGS) entry which is preliminary data.</text>
</comment>
<dbReference type="EMBL" id="JAPUFD010000008">
    <property type="protein sequence ID" value="MDI1488726.1"/>
    <property type="molecule type" value="Genomic_DNA"/>
</dbReference>
<feature type="compositionally biased region" description="Low complexity" evidence="1">
    <location>
        <begin position="200"/>
        <end position="216"/>
    </location>
</feature>
<protein>
    <submittedName>
        <fullName evidence="2">Uncharacterized protein</fullName>
    </submittedName>
</protein>
<feature type="compositionally biased region" description="Basic residues" evidence="1">
    <location>
        <begin position="349"/>
        <end position="359"/>
    </location>
</feature>
<keyword evidence="3" id="KW-1185">Reference proteome</keyword>